<proteinExistence type="predicted"/>
<dbReference type="AlphaFoldDB" id="M4V904"/>
<dbReference type="OrthoDB" id="5289751at2"/>
<keyword evidence="1" id="KW-0175">Coiled coil</keyword>
<dbReference type="RefSeq" id="WP_015469420.1">
    <property type="nucleotide sequence ID" value="NC_020813.1"/>
</dbReference>
<dbReference type="eggNOG" id="ENOG5032IKU">
    <property type="taxonomic scope" value="Bacteria"/>
</dbReference>
<dbReference type="STRING" id="1184267.A11Q_710"/>
<dbReference type="Proteomes" id="UP000012040">
    <property type="component" value="Chromosome"/>
</dbReference>
<keyword evidence="3" id="KW-1185">Reference proteome</keyword>
<accession>M4V904</accession>
<feature type="coiled-coil region" evidence="1">
    <location>
        <begin position="187"/>
        <end position="225"/>
    </location>
</feature>
<name>M4V904_9BACT</name>
<sequence length="321" mass="37461">MHFSCKITHAILSHLESEKVDLSAYFSESEIPWELLRDTSYWMRAPDMEAFLERLSIDQETLIRAGHRTPKNRVWGVLDSVLRMMPQPQEIFQQPEKFLSYFISPEPPIENLQRIENGLSFDIPLPAEQYPLVTIYLKAAFESLPLYVGQTAAQCEWKDIHFKIVWSSSQQSILSEDSDRNISPQLMQDVIRQLQQSSRELEVKNRELQRRNEELLRMSQDKQSATTTKREVVQQDFSEFDFMKKPVHQVAQNLSRLHDYMVRAHQLVTILSAGQKQTPAGIKEALHRVDWEIVKNQYPQLILESLETLKKLNKPEGPSDK</sequence>
<evidence type="ECO:0000313" key="2">
    <source>
        <dbReference type="EMBL" id="AGH94930.1"/>
    </source>
</evidence>
<reference evidence="2 3" key="1">
    <citation type="journal article" date="2013" name="ISME J.">
        <title>By their genes ye shall know them: genomic signatures of predatory bacteria.</title>
        <authorList>
            <person name="Pasternak Z."/>
            <person name="Pietrokovski S."/>
            <person name="Rotem O."/>
            <person name="Gophna U."/>
            <person name="Lurie-Weinberger M.N."/>
            <person name="Jurkevitch E."/>
        </authorList>
    </citation>
    <scope>NUCLEOTIDE SEQUENCE [LARGE SCALE GENOMIC DNA]</scope>
    <source>
        <strain evidence="2 3">JSS</strain>
    </source>
</reference>
<dbReference type="EMBL" id="CP003537">
    <property type="protein sequence ID" value="AGH94930.1"/>
    <property type="molecule type" value="Genomic_DNA"/>
</dbReference>
<organism evidence="2 3">
    <name type="scientific">Pseudobdellovibrio exovorus JSS</name>
    <dbReference type="NCBI Taxonomy" id="1184267"/>
    <lineage>
        <taxon>Bacteria</taxon>
        <taxon>Pseudomonadati</taxon>
        <taxon>Bdellovibrionota</taxon>
        <taxon>Bdellovibrionia</taxon>
        <taxon>Bdellovibrionales</taxon>
        <taxon>Pseudobdellovibrionaceae</taxon>
        <taxon>Pseudobdellovibrio</taxon>
    </lineage>
</organism>
<evidence type="ECO:0000256" key="1">
    <source>
        <dbReference type="SAM" id="Coils"/>
    </source>
</evidence>
<evidence type="ECO:0000313" key="3">
    <source>
        <dbReference type="Proteomes" id="UP000012040"/>
    </source>
</evidence>
<protein>
    <submittedName>
        <fullName evidence="2">Uncharacterized protein</fullName>
    </submittedName>
</protein>
<gene>
    <name evidence="2" type="ORF">A11Q_710</name>
</gene>
<dbReference type="KEGG" id="bex:A11Q_710"/>
<dbReference type="HOGENOM" id="CLU_812955_0_0_7"/>
<dbReference type="PATRIC" id="fig|1184267.3.peg.719"/>